<dbReference type="EMBL" id="AZBU02000005">
    <property type="protein sequence ID" value="TKR76295.1"/>
    <property type="molecule type" value="Genomic_DNA"/>
</dbReference>
<proteinExistence type="predicted"/>
<dbReference type="AlphaFoldDB" id="A0A4V6A1Q3"/>
<feature type="chain" id="PRO_5020833062" evidence="1">
    <location>
        <begin position="22"/>
        <end position="182"/>
    </location>
</feature>
<dbReference type="Proteomes" id="UP000298663">
    <property type="component" value="Unassembled WGS sequence"/>
</dbReference>
<evidence type="ECO:0000256" key="1">
    <source>
        <dbReference type="SAM" id="SignalP"/>
    </source>
</evidence>
<gene>
    <name evidence="2" type="ORF">L596_017454</name>
</gene>
<reference evidence="2 3" key="2">
    <citation type="journal article" date="2019" name="G3 (Bethesda)">
        <title>Hybrid Assembly of the Genome of the Entomopathogenic Nematode Steinernema carpocapsae Identifies the X-Chromosome.</title>
        <authorList>
            <person name="Serra L."/>
            <person name="Macchietto M."/>
            <person name="Macias-Munoz A."/>
            <person name="McGill C.J."/>
            <person name="Rodriguez I.M."/>
            <person name="Rodriguez B."/>
            <person name="Murad R."/>
            <person name="Mortazavi A."/>
        </authorList>
    </citation>
    <scope>NUCLEOTIDE SEQUENCE [LARGE SCALE GENOMIC DNA]</scope>
    <source>
        <strain evidence="2 3">ALL</strain>
    </source>
</reference>
<organism evidence="2 3">
    <name type="scientific">Steinernema carpocapsae</name>
    <name type="common">Entomopathogenic nematode</name>
    <dbReference type="NCBI Taxonomy" id="34508"/>
    <lineage>
        <taxon>Eukaryota</taxon>
        <taxon>Metazoa</taxon>
        <taxon>Ecdysozoa</taxon>
        <taxon>Nematoda</taxon>
        <taxon>Chromadorea</taxon>
        <taxon>Rhabditida</taxon>
        <taxon>Tylenchina</taxon>
        <taxon>Panagrolaimomorpha</taxon>
        <taxon>Strongyloidoidea</taxon>
        <taxon>Steinernematidae</taxon>
        <taxon>Steinernema</taxon>
    </lineage>
</organism>
<keyword evidence="3" id="KW-1185">Reference proteome</keyword>
<comment type="caution">
    <text evidence="2">The sequence shown here is derived from an EMBL/GenBank/DDBJ whole genome shotgun (WGS) entry which is preliminary data.</text>
</comment>
<evidence type="ECO:0000313" key="3">
    <source>
        <dbReference type="Proteomes" id="UP000298663"/>
    </source>
</evidence>
<evidence type="ECO:0000313" key="2">
    <source>
        <dbReference type="EMBL" id="TKR76295.1"/>
    </source>
</evidence>
<protein>
    <submittedName>
        <fullName evidence="2">Uncharacterized protein</fullName>
    </submittedName>
</protein>
<sequence length="182" mass="20584">MSPKTLLCGLFVIFCIVAINADKAVDKQDDGVFDCARHCSEDEITKVECPSGHLTRLNHCSCTEFCLKWRAKTESEQDDAIFDCARACSKEEIKLTECPAGTIKRLNHCSCTEVCDKKTKRFARELESQKDGQQNDGVVECERDCSEEDIKKVECPDGATKQLNYCYCTEYCKKDGKHLLFI</sequence>
<keyword evidence="1" id="KW-0732">Signal</keyword>
<reference evidence="2 3" key="1">
    <citation type="journal article" date="2015" name="Genome Biol.">
        <title>Comparative genomics of Steinernema reveals deeply conserved gene regulatory networks.</title>
        <authorList>
            <person name="Dillman A.R."/>
            <person name="Macchietto M."/>
            <person name="Porter C.F."/>
            <person name="Rogers A."/>
            <person name="Williams B."/>
            <person name="Antoshechkin I."/>
            <person name="Lee M.M."/>
            <person name="Goodwin Z."/>
            <person name="Lu X."/>
            <person name="Lewis E.E."/>
            <person name="Goodrich-Blair H."/>
            <person name="Stock S.P."/>
            <person name="Adams B.J."/>
            <person name="Sternberg P.W."/>
            <person name="Mortazavi A."/>
        </authorList>
    </citation>
    <scope>NUCLEOTIDE SEQUENCE [LARGE SCALE GENOMIC DNA]</scope>
    <source>
        <strain evidence="2 3">ALL</strain>
    </source>
</reference>
<accession>A0A4V6A1Q3</accession>
<feature type="signal peptide" evidence="1">
    <location>
        <begin position="1"/>
        <end position="21"/>
    </location>
</feature>
<name>A0A4V6A1Q3_STECR</name>